<dbReference type="GO" id="GO:0006637">
    <property type="term" value="P:acyl-CoA metabolic process"/>
    <property type="evidence" value="ECO:0007669"/>
    <property type="project" value="InterPro"/>
</dbReference>
<evidence type="ECO:0000256" key="1">
    <source>
        <dbReference type="ARBA" id="ARBA00006538"/>
    </source>
</evidence>
<dbReference type="AlphaFoldDB" id="A0A165DPM6"/>
<dbReference type="Pfam" id="PF13622">
    <property type="entry name" value="4HBT_3"/>
    <property type="match status" value="1"/>
</dbReference>
<dbReference type="PANTHER" id="PTHR11066">
    <property type="entry name" value="ACYL-COA THIOESTERASE"/>
    <property type="match status" value="1"/>
</dbReference>
<dbReference type="InterPro" id="IPR003703">
    <property type="entry name" value="Acyl_CoA_thio"/>
</dbReference>
<evidence type="ECO:0000313" key="5">
    <source>
        <dbReference type="EMBL" id="KZT53267.1"/>
    </source>
</evidence>
<dbReference type="InterPro" id="IPR049449">
    <property type="entry name" value="TesB_ACOT8-like_N"/>
</dbReference>
<organism evidence="5 6">
    <name type="scientific">Calocera cornea HHB12733</name>
    <dbReference type="NCBI Taxonomy" id="1353952"/>
    <lineage>
        <taxon>Eukaryota</taxon>
        <taxon>Fungi</taxon>
        <taxon>Dikarya</taxon>
        <taxon>Basidiomycota</taxon>
        <taxon>Agaricomycotina</taxon>
        <taxon>Dacrymycetes</taxon>
        <taxon>Dacrymycetales</taxon>
        <taxon>Dacrymycetaceae</taxon>
        <taxon>Calocera</taxon>
    </lineage>
</organism>
<dbReference type="GO" id="GO:0009062">
    <property type="term" value="P:fatty acid catabolic process"/>
    <property type="evidence" value="ECO:0007669"/>
    <property type="project" value="TreeGrafter"/>
</dbReference>
<dbReference type="EMBL" id="KV424042">
    <property type="protein sequence ID" value="KZT53267.1"/>
    <property type="molecule type" value="Genomic_DNA"/>
</dbReference>
<comment type="similarity">
    <text evidence="1">Belongs to the C/M/P thioester hydrolase family.</text>
</comment>
<reference evidence="5 6" key="1">
    <citation type="journal article" date="2016" name="Mol. Biol. Evol.">
        <title>Comparative Genomics of Early-Diverging Mushroom-Forming Fungi Provides Insights into the Origins of Lignocellulose Decay Capabilities.</title>
        <authorList>
            <person name="Nagy L.G."/>
            <person name="Riley R."/>
            <person name="Tritt A."/>
            <person name="Adam C."/>
            <person name="Daum C."/>
            <person name="Floudas D."/>
            <person name="Sun H."/>
            <person name="Yadav J.S."/>
            <person name="Pangilinan J."/>
            <person name="Larsson K.H."/>
            <person name="Matsuura K."/>
            <person name="Barry K."/>
            <person name="Labutti K."/>
            <person name="Kuo R."/>
            <person name="Ohm R.A."/>
            <person name="Bhattacharya S.S."/>
            <person name="Shirouzu T."/>
            <person name="Yoshinaga Y."/>
            <person name="Martin F.M."/>
            <person name="Grigoriev I.V."/>
            <person name="Hibbett D.S."/>
        </authorList>
    </citation>
    <scope>NUCLEOTIDE SEQUENCE [LARGE SCALE GENOMIC DNA]</scope>
    <source>
        <strain evidence="5 6">HHB12733</strain>
    </source>
</reference>
<feature type="domain" description="Acyl-CoA thioesterase-like C-terminal" evidence="4">
    <location>
        <begin position="188"/>
        <end position="305"/>
    </location>
</feature>
<proteinExistence type="inferred from homology"/>
<dbReference type="GO" id="GO:0016853">
    <property type="term" value="F:isomerase activity"/>
    <property type="evidence" value="ECO:0007669"/>
    <property type="project" value="UniProtKB-KW"/>
</dbReference>
<dbReference type="STRING" id="1353952.A0A165DPM6"/>
<dbReference type="OrthoDB" id="68328at2759"/>
<dbReference type="InterPro" id="IPR029069">
    <property type="entry name" value="HotDog_dom_sf"/>
</dbReference>
<evidence type="ECO:0000259" key="4">
    <source>
        <dbReference type="Pfam" id="PF20789"/>
    </source>
</evidence>
<dbReference type="InParanoid" id="A0A165DPM6"/>
<evidence type="ECO:0000256" key="2">
    <source>
        <dbReference type="ARBA" id="ARBA00022801"/>
    </source>
</evidence>
<dbReference type="Proteomes" id="UP000076842">
    <property type="component" value="Unassembled WGS sequence"/>
</dbReference>
<keyword evidence="2" id="KW-0378">Hydrolase</keyword>
<protein>
    <submittedName>
        <fullName evidence="5">Thioesterase/thiol ester dehydrase-isomerase</fullName>
    </submittedName>
</protein>
<accession>A0A165DPM6</accession>
<gene>
    <name evidence="5" type="ORF">CALCODRAFT_56684</name>
</gene>
<name>A0A165DPM6_9BASI</name>
<sequence length="318" mass="35532">METPGKDSAEHELITASLDLERLEKNLFRSKSLWIPSRARGVFGGQVISQALLAATNCVETAYSVHSLHCYFLYSADASVPIVYNVETLRQGRSYTACTVKAVQKGNCIFAMTCSFHRPEPHQPTHQWPMPTDLPHPDDCPLQEEVYEQGARTLNVSDEERERMLLYAHDRRHSPIAVKLAKRPATKEAYDEPGTTMYWLRARGVGHLEPSFHKCIVAYLSDLAFIGVSAKAVNLSNFGKPPNRLAMMSSLDHSIWFYDHNIECGDWLLHVMESPVAGSGRGLVHGRLYTQEGKLVAVTTQEGVVRAELEGPQSKAKL</sequence>
<dbReference type="GO" id="GO:0005782">
    <property type="term" value="C:peroxisomal matrix"/>
    <property type="evidence" value="ECO:0007669"/>
    <property type="project" value="UniProtKB-SubCell"/>
</dbReference>
<evidence type="ECO:0000313" key="6">
    <source>
        <dbReference type="Proteomes" id="UP000076842"/>
    </source>
</evidence>
<keyword evidence="6" id="KW-1185">Reference proteome</keyword>
<dbReference type="CDD" id="cd03444">
    <property type="entry name" value="Thioesterase_II_repeat1"/>
    <property type="match status" value="1"/>
</dbReference>
<dbReference type="CDD" id="cd03445">
    <property type="entry name" value="Thioesterase_II_repeat2"/>
    <property type="match status" value="1"/>
</dbReference>
<feature type="domain" description="Acyl-CoA thioesterase-like N-terminal HotDog" evidence="3">
    <location>
        <begin position="36"/>
        <end position="117"/>
    </location>
</feature>
<dbReference type="Pfam" id="PF20789">
    <property type="entry name" value="4HBT_3C"/>
    <property type="match status" value="1"/>
</dbReference>
<dbReference type="InterPro" id="IPR049450">
    <property type="entry name" value="ACOT8-like_C"/>
</dbReference>
<dbReference type="SUPFAM" id="SSF54637">
    <property type="entry name" value="Thioesterase/thiol ester dehydrase-isomerase"/>
    <property type="match status" value="2"/>
</dbReference>
<keyword evidence="5" id="KW-0413">Isomerase</keyword>
<dbReference type="InterPro" id="IPR042171">
    <property type="entry name" value="Acyl-CoA_hotdog"/>
</dbReference>
<dbReference type="GO" id="GO:0047617">
    <property type="term" value="F:fatty acyl-CoA hydrolase activity"/>
    <property type="evidence" value="ECO:0007669"/>
    <property type="project" value="InterPro"/>
</dbReference>
<evidence type="ECO:0000259" key="3">
    <source>
        <dbReference type="Pfam" id="PF13622"/>
    </source>
</evidence>
<dbReference type="Gene3D" id="2.40.160.210">
    <property type="entry name" value="Acyl-CoA thioesterase, double hotdog domain"/>
    <property type="match status" value="1"/>
</dbReference>
<dbReference type="PANTHER" id="PTHR11066:SF34">
    <property type="entry name" value="ACYL-COENZYME A THIOESTERASE 8"/>
    <property type="match status" value="1"/>
</dbReference>